<dbReference type="PROSITE" id="PS51257">
    <property type="entry name" value="PROKAR_LIPOPROTEIN"/>
    <property type="match status" value="1"/>
</dbReference>
<evidence type="ECO:0000313" key="4">
    <source>
        <dbReference type="Proteomes" id="UP000469385"/>
    </source>
</evidence>
<feature type="domain" description="Lnb N-terminal periplasmic" evidence="2">
    <location>
        <begin position="126"/>
        <end position="284"/>
    </location>
</feature>
<dbReference type="EMBL" id="WSEL01000009">
    <property type="protein sequence ID" value="MVQ30861.1"/>
    <property type="molecule type" value="Genomic_DNA"/>
</dbReference>
<sequence>MTRAIRFVGLLCAGLLVVGCTAWGALALLYYDPASPLLRQALAVAFGIAGLAALIALARPRWRWRGVGLFAALFALLLGAWSGLQPTNEADWQPEGARIASARIDGDQVTVHNVRNFAYRTETDFTPSWDDRTYDLRRLDGVDLVAVYWMGPAIAHVFLSFGFRDQGHLAISIEARKKRGQSYSSVDGFFRQYELQYVVADERDVIRLRTNYRRDPPEEAYLYRLQGSNADARRLFLAYLTKINSLSERPEFYNTLLANCTNNIWVHSLANPGHVPYSWKILASGHVPEYLYGLGKLDTSVPFPVLHEQAHINERAKQADAAADFSARIRAAPGPAAKASPAVDPAGR</sequence>
<reference evidence="3 4" key="1">
    <citation type="submission" date="2019-12" db="EMBL/GenBank/DDBJ databases">
        <authorList>
            <person name="Huq M.A."/>
        </authorList>
    </citation>
    <scope>NUCLEOTIDE SEQUENCE [LARGE SCALE GENOMIC DNA]</scope>
    <source>
        <strain evidence="3 4">MAH-25</strain>
    </source>
</reference>
<dbReference type="Proteomes" id="UP000469385">
    <property type="component" value="Unassembled WGS sequence"/>
</dbReference>
<keyword evidence="1" id="KW-0812">Transmembrane</keyword>
<feature type="transmembrane region" description="Helical" evidence="1">
    <location>
        <begin position="64"/>
        <end position="84"/>
    </location>
</feature>
<accession>A0A6N8IV91</accession>
<evidence type="ECO:0000259" key="2">
    <source>
        <dbReference type="Pfam" id="PF13387"/>
    </source>
</evidence>
<feature type="transmembrane region" description="Helical" evidence="1">
    <location>
        <begin position="146"/>
        <end position="163"/>
    </location>
</feature>
<comment type="caution">
    <text evidence="3">The sequence shown here is derived from an EMBL/GenBank/DDBJ whole genome shotgun (WGS) entry which is preliminary data.</text>
</comment>
<feature type="transmembrane region" description="Helical" evidence="1">
    <location>
        <begin position="37"/>
        <end position="57"/>
    </location>
</feature>
<dbReference type="AlphaFoldDB" id="A0A6N8IV91"/>
<keyword evidence="1" id="KW-0472">Membrane</keyword>
<gene>
    <name evidence="3" type="ORF">GON04_15480</name>
</gene>
<organism evidence="3 4">
    <name type="scientific">Ramlibacter pinisoli</name>
    <dbReference type="NCBI Taxonomy" id="2682844"/>
    <lineage>
        <taxon>Bacteria</taxon>
        <taxon>Pseudomonadati</taxon>
        <taxon>Pseudomonadota</taxon>
        <taxon>Betaproteobacteria</taxon>
        <taxon>Burkholderiales</taxon>
        <taxon>Comamonadaceae</taxon>
        <taxon>Ramlibacter</taxon>
    </lineage>
</organism>
<proteinExistence type="predicted"/>
<dbReference type="RefSeq" id="WP_157398968.1">
    <property type="nucleotide sequence ID" value="NZ_WSEL01000009.1"/>
</dbReference>
<keyword evidence="1" id="KW-1133">Transmembrane helix</keyword>
<dbReference type="InterPro" id="IPR025178">
    <property type="entry name" value="Lnb_N"/>
</dbReference>
<dbReference type="Pfam" id="PF13387">
    <property type="entry name" value="Lnb_N"/>
    <property type="match status" value="1"/>
</dbReference>
<name>A0A6N8IV91_9BURK</name>
<evidence type="ECO:0000256" key="1">
    <source>
        <dbReference type="SAM" id="Phobius"/>
    </source>
</evidence>
<protein>
    <submittedName>
        <fullName evidence="3">DUF4105 domain-containing protein</fullName>
    </submittedName>
</protein>
<evidence type="ECO:0000313" key="3">
    <source>
        <dbReference type="EMBL" id="MVQ30861.1"/>
    </source>
</evidence>
<feature type="transmembrane region" description="Helical" evidence="1">
    <location>
        <begin position="7"/>
        <end position="31"/>
    </location>
</feature>
<keyword evidence="4" id="KW-1185">Reference proteome</keyword>